<dbReference type="InterPro" id="IPR022025">
    <property type="entry name" value="Amidoligase_2"/>
</dbReference>
<proteinExistence type="predicted"/>
<evidence type="ECO:0000313" key="1">
    <source>
        <dbReference type="EMBL" id="EXM38456.1"/>
    </source>
</evidence>
<dbReference type="AlphaFoldDB" id="A0A011VT73"/>
<dbReference type="RefSeq" id="WP_037289161.1">
    <property type="nucleotide sequence ID" value="NZ_JEOB01000004.1"/>
</dbReference>
<dbReference type="OrthoDB" id="5380364at2"/>
<accession>A0A011VT73</accession>
<name>A0A011VT73_RUMAL</name>
<sequence length="100" mass="11509">MPGNFDGIKNRKFGIEIEMTGITRCEAAKPIKKVLGGDIDYLGGTYDKYTVSDNKGRKWQIVFDYHVDHIFSRKLSGTNTIYRRIHEYETVHHITDQTSA</sequence>
<organism evidence="1 2">
    <name type="scientific">Ruminococcus albus SY3</name>
    <dbReference type="NCBI Taxonomy" id="1341156"/>
    <lineage>
        <taxon>Bacteria</taxon>
        <taxon>Bacillati</taxon>
        <taxon>Bacillota</taxon>
        <taxon>Clostridia</taxon>
        <taxon>Eubacteriales</taxon>
        <taxon>Oscillospiraceae</taxon>
        <taxon>Ruminococcus</taxon>
    </lineage>
</organism>
<dbReference type="PATRIC" id="fig|1341156.4.peg.3794"/>
<keyword evidence="2" id="KW-1185">Reference proteome</keyword>
<protein>
    <submittedName>
        <fullName evidence="1">Uncharacterized protein</fullName>
    </submittedName>
</protein>
<evidence type="ECO:0000313" key="2">
    <source>
        <dbReference type="Proteomes" id="UP000021369"/>
    </source>
</evidence>
<dbReference type="EMBL" id="JEOB01000004">
    <property type="protein sequence ID" value="EXM38456.1"/>
    <property type="molecule type" value="Genomic_DNA"/>
</dbReference>
<reference evidence="1 2" key="1">
    <citation type="submission" date="2013-06" db="EMBL/GenBank/DDBJ databases">
        <title>Rumen cellulosomics: divergent fiber-degrading strategies revealed by comparative genome-wide analysis of six Ruminococcal strains.</title>
        <authorList>
            <person name="Dassa B."/>
            <person name="Borovok I."/>
            <person name="Lamed R."/>
            <person name="Flint H."/>
            <person name="Yeoman C.J."/>
            <person name="White B."/>
            <person name="Bayer E.A."/>
        </authorList>
    </citation>
    <scope>NUCLEOTIDE SEQUENCE [LARGE SCALE GENOMIC DNA]</scope>
    <source>
        <strain evidence="1 2">SY3</strain>
    </source>
</reference>
<comment type="caution">
    <text evidence="1">The sequence shown here is derived from an EMBL/GenBank/DDBJ whole genome shotgun (WGS) entry which is preliminary data.</text>
</comment>
<gene>
    <name evidence="1" type="ORF">RASY3_13845</name>
</gene>
<dbReference type="Proteomes" id="UP000021369">
    <property type="component" value="Unassembled WGS sequence"/>
</dbReference>
<dbReference type="Pfam" id="PF12224">
    <property type="entry name" value="Amidoligase_2"/>
    <property type="match status" value="1"/>
</dbReference>